<dbReference type="InterPro" id="IPR013098">
    <property type="entry name" value="Ig_I-set"/>
</dbReference>
<organism evidence="16 17">
    <name type="scientific">Polyplax serrata</name>
    <name type="common">Common mouse louse</name>
    <dbReference type="NCBI Taxonomy" id="468196"/>
    <lineage>
        <taxon>Eukaryota</taxon>
        <taxon>Metazoa</taxon>
        <taxon>Ecdysozoa</taxon>
        <taxon>Arthropoda</taxon>
        <taxon>Hexapoda</taxon>
        <taxon>Insecta</taxon>
        <taxon>Pterygota</taxon>
        <taxon>Neoptera</taxon>
        <taxon>Paraneoptera</taxon>
        <taxon>Psocodea</taxon>
        <taxon>Troctomorpha</taxon>
        <taxon>Phthiraptera</taxon>
        <taxon>Anoplura</taxon>
        <taxon>Polyplacidae</taxon>
        <taxon>Polyplax</taxon>
    </lineage>
</organism>
<evidence type="ECO:0000259" key="15">
    <source>
        <dbReference type="PROSITE" id="PS50993"/>
    </source>
</evidence>
<evidence type="ECO:0000313" key="16">
    <source>
        <dbReference type="EMBL" id="KAK6640977.1"/>
    </source>
</evidence>
<dbReference type="PANTHER" id="PTHR45080">
    <property type="entry name" value="CONTACTIN 5"/>
    <property type="match status" value="1"/>
</dbReference>
<dbReference type="SMART" id="SM00682">
    <property type="entry name" value="G2F"/>
    <property type="match status" value="1"/>
</dbReference>
<dbReference type="CDD" id="cd00198">
    <property type="entry name" value="vWFA"/>
    <property type="match status" value="1"/>
</dbReference>
<dbReference type="InterPro" id="IPR036383">
    <property type="entry name" value="TSP1_rpt_sf"/>
</dbReference>
<proteinExistence type="predicted"/>
<dbReference type="InterPro" id="IPR036465">
    <property type="entry name" value="vWFA_dom_sf"/>
</dbReference>
<evidence type="ECO:0000259" key="13">
    <source>
        <dbReference type="PROSITE" id="PS50026"/>
    </source>
</evidence>
<dbReference type="Gene3D" id="3.40.50.410">
    <property type="entry name" value="von Willebrand factor, type A domain"/>
    <property type="match status" value="1"/>
</dbReference>
<dbReference type="PROSITE" id="PS00010">
    <property type="entry name" value="ASX_HYDROXYL"/>
    <property type="match status" value="2"/>
</dbReference>
<dbReference type="PROSITE" id="PS50026">
    <property type="entry name" value="EGF_3"/>
    <property type="match status" value="2"/>
</dbReference>
<evidence type="ECO:0000256" key="5">
    <source>
        <dbReference type="ARBA" id="ARBA00022729"/>
    </source>
</evidence>
<keyword evidence="5 12" id="KW-0732">Signal</keyword>
<dbReference type="PROSITE" id="PS50092">
    <property type="entry name" value="TSP1"/>
    <property type="match status" value="4"/>
</dbReference>
<dbReference type="Gene3D" id="2.40.155.10">
    <property type="entry name" value="Green fluorescent protein"/>
    <property type="match status" value="1"/>
</dbReference>
<feature type="chain" id="PRO_5045161712" evidence="12">
    <location>
        <begin position="32"/>
        <end position="2906"/>
    </location>
</feature>
<keyword evidence="6" id="KW-0677">Repeat</keyword>
<dbReference type="EMBL" id="JAWJWF010000001">
    <property type="protein sequence ID" value="KAK6640977.1"/>
    <property type="molecule type" value="Genomic_DNA"/>
</dbReference>
<dbReference type="SUPFAM" id="SSF53300">
    <property type="entry name" value="vWA-like"/>
    <property type="match status" value="1"/>
</dbReference>
<dbReference type="SUPFAM" id="SSF54511">
    <property type="entry name" value="GFP-like"/>
    <property type="match status" value="1"/>
</dbReference>
<dbReference type="SUPFAM" id="SSF82895">
    <property type="entry name" value="TSP-1 type 1 repeat"/>
    <property type="match status" value="4"/>
</dbReference>
<evidence type="ECO:0000256" key="11">
    <source>
        <dbReference type="PROSITE-ProRule" id="PRU00076"/>
    </source>
</evidence>
<keyword evidence="9" id="KW-0325">Glycoprotein</keyword>
<comment type="subcellular location">
    <subcellularLocation>
        <location evidence="1">Secreted</location>
        <location evidence="1">Extracellular space</location>
        <location evidence="1">Extracellular matrix</location>
    </subcellularLocation>
</comment>
<feature type="domain" description="EGF-like" evidence="13">
    <location>
        <begin position="2654"/>
        <end position="2694"/>
    </location>
</feature>
<evidence type="ECO:0000256" key="1">
    <source>
        <dbReference type="ARBA" id="ARBA00004498"/>
    </source>
</evidence>
<keyword evidence="10" id="KW-0393">Immunoglobulin domain</keyword>
<dbReference type="InterPro" id="IPR013106">
    <property type="entry name" value="Ig_V-set"/>
</dbReference>
<accession>A0ABR1BG65</accession>
<feature type="domain" description="Ig-like" evidence="14">
    <location>
        <begin position="1994"/>
        <end position="2081"/>
    </location>
</feature>
<protein>
    <submittedName>
        <fullName evidence="16">Uncharacterized protein</fullName>
    </submittedName>
</protein>
<dbReference type="Proteomes" id="UP001359485">
    <property type="component" value="Unassembled WGS sequence"/>
</dbReference>
<keyword evidence="4 11" id="KW-0245">EGF-like domain</keyword>
<dbReference type="PROSITE" id="PS50993">
    <property type="entry name" value="NIDOGEN_G2"/>
    <property type="match status" value="1"/>
</dbReference>
<dbReference type="CDD" id="cd00054">
    <property type="entry name" value="EGF_CA"/>
    <property type="match status" value="3"/>
</dbReference>
<evidence type="ECO:0000256" key="7">
    <source>
        <dbReference type="ARBA" id="ARBA00022837"/>
    </source>
</evidence>
<reference evidence="16 17" key="1">
    <citation type="submission" date="2023-09" db="EMBL/GenBank/DDBJ databases">
        <title>Genomes of two closely related lineages of the louse Polyplax serrata with different host specificities.</title>
        <authorList>
            <person name="Martinu J."/>
            <person name="Tarabai H."/>
            <person name="Stefka J."/>
            <person name="Hypsa V."/>
        </authorList>
    </citation>
    <scope>NUCLEOTIDE SEQUENCE [LARGE SCALE GENOMIC DNA]</scope>
    <source>
        <strain evidence="16">98ZLc_SE</strain>
    </source>
</reference>
<dbReference type="Pfam" id="PF14670">
    <property type="entry name" value="FXa_inhibition"/>
    <property type="match status" value="1"/>
</dbReference>
<evidence type="ECO:0000256" key="9">
    <source>
        <dbReference type="ARBA" id="ARBA00023180"/>
    </source>
</evidence>
<feature type="domain" description="Ig-like" evidence="14">
    <location>
        <begin position="885"/>
        <end position="970"/>
    </location>
</feature>
<feature type="signal peptide" evidence="12">
    <location>
        <begin position="1"/>
        <end position="31"/>
    </location>
</feature>
<dbReference type="InterPro" id="IPR009017">
    <property type="entry name" value="GFP"/>
</dbReference>
<dbReference type="Pfam" id="PF25106">
    <property type="entry name" value="VWA_4"/>
    <property type="match status" value="1"/>
</dbReference>
<dbReference type="InterPro" id="IPR013783">
    <property type="entry name" value="Ig-like_fold"/>
</dbReference>
<feature type="domain" description="Ig-like" evidence="14">
    <location>
        <begin position="1232"/>
        <end position="1322"/>
    </location>
</feature>
<dbReference type="Gene3D" id="2.60.40.10">
    <property type="entry name" value="Immunoglobulins"/>
    <property type="match status" value="17"/>
</dbReference>
<dbReference type="InterPro" id="IPR049883">
    <property type="entry name" value="NOTCH1_EGF-like"/>
</dbReference>
<name>A0ABR1BG65_POLSC</name>
<dbReference type="Pfam" id="PF00090">
    <property type="entry name" value="TSP_1"/>
    <property type="match status" value="4"/>
</dbReference>
<evidence type="ECO:0000313" key="17">
    <source>
        <dbReference type="Proteomes" id="UP001359485"/>
    </source>
</evidence>
<comment type="caution">
    <text evidence="16">The sequence shown here is derived from an EMBL/GenBank/DDBJ whole genome shotgun (WGS) entry which is preliminary data.</text>
</comment>
<evidence type="ECO:0000256" key="4">
    <source>
        <dbReference type="ARBA" id="ARBA00022536"/>
    </source>
</evidence>
<dbReference type="Pfam" id="PF23560">
    <property type="entry name" value="GBD_Hemicentin"/>
    <property type="match status" value="1"/>
</dbReference>
<feature type="domain" description="Ig-like" evidence="14">
    <location>
        <begin position="1802"/>
        <end position="1892"/>
    </location>
</feature>
<dbReference type="InterPro" id="IPR009030">
    <property type="entry name" value="Growth_fac_rcpt_cys_sf"/>
</dbReference>
<dbReference type="Pfam" id="PF13895">
    <property type="entry name" value="Ig_2"/>
    <property type="match status" value="1"/>
</dbReference>
<dbReference type="Pfam" id="PF13927">
    <property type="entry name" value="Ig_3"/>
    <property type="match status" value="7"/>
</dbReference>
<dbReference type="SMART" id="SM00408">
    <property type="entry name" value="IGc2"/>
    <property type="match status" value="17"/>
</dbReference>
<dbReference type="PRINTS" id="PR01832">
    <property type="entry name" value="VEGFRECEPTOR"/>
</dbReference>
<feature type="domain" description="Ig-like" evidence="14">
    <location>
        <begin position="1325"/>
        <end position="1414"/>
    </location>
</feature>
<feature type="domain" description="Ig-like" evidence="14">
    <location>
        <begin position="1702"/>
        <end position="1797"/>
    </location>
</feature>
<feature type="domain" description="Ig-like" evidence="14">
    <location>
        <begin position="1897"/>
        <end position="1986"/>
    </location>
</feature>
<evidence type="ECO:0000256" key="10">
    <source>
        <dbReference type="ARBA" id="ARBA00023319"/>
    </source>
</evidence>
<feature type="domain" description="Ig-like" evidence="14">
    <location>
        <begin position="1520"/>
        <end position="1610"/>
    </location>
</feature>
<feature type="domain" description="Ig-like" evidence="14">
    <location>
        <begin position="977"/>
        <end position="1067"/>
    </location>
</feature>
<dbReference type="InterPro" id="IPR001881">
    <property type="entry name" value="EGF-like_Ca-bd_dom"/>
</dbReference>
<evidence type="ECO:0000259" key="14">
    <source>
        <dbReference type="PROSITE" id="PS50835"/>
    </source>
</evidence>
<feature type="domain" description="Ig-like" evidence="14">
    <location>
        <begin position="1615"/>
        <end position="1697"/>
    </location>
</feature>
<dbReference type="SMART" id="SM00209">
    <property type="entry name" value="TSP1"/>
    <property type="match status" value="4"/>
</dbReference>
<feature type="domain" description="Ig-like" evidence="14">
    <location>
        <begin position="1419"/>
        <end position="1515"/>
    </location>
</feature>
<dbReference type="InterPro" id="IPR036179">
    <property type="entry name" value="Ig-like_dom_sf"/>
</dbReference>
<dbReference type="Gene3D" id="2.10.25.10">
    <property type="entry name" value="Laminin"/>
    <property type="match status" value="3"/>
</dbReference>
<dbReference type="InterPro" id="IPR006605">
    <property type="entry name" value="G2_nidogen/fibulin_G2F"/>
</dbReference>
<dbReference type="InterPro" id="IPR000742">
    <property type="entry name" value="EGF"/>
</dbReference>
<comment type="caution">
    <text evidence="11">Lacks conserved residue(s) required for the propagation of feature annotation.</text>
</comment>
<keyword evidence="3" id="KW-0272">Extracellular matrix</keyword>
<dbReference type="Pfam" id="PF07679">
    <property type="entry name" value="I-set"/>
    <property type="match status" value="9"/>
</dbReference>
<dbReference type="InterPro" id="IPR000152">
    <property type="entry name" value="EGF-type_Asp/Asn_hydroxyl_site"/>
</dbReference>
<dbReference type="PROSITE" id="PS01186">
    <property type="entry name" value="EGF_2"/>
    <property type="match status" value="2"/>
</dbReference>
<sequence>MSRYNSLGFARFYLINIVLLCLLSEFGRCYGDVQEKLSKEEEWTELLGWYRTLNKSSNLMNDYFLTEGFQRDESLGIDFDSPNDEANFSDGFYLKDAESVWNSLISGTRTHRTDPIDFHDEEKPVSGASLAFVFDSTGSMGDELNQVKAGAMKILSALRDHPDVPIANYIWVPFNDPGIGPITVTSDPNLFEKRMNDVIASGGGDCPEMALGAIRKALQASLLNSYIYVFTDAAAKDVDLLNEVLSLVQRKQAQVVFIITNGCLDTEDTYYWVYERIAEASSGQIYKLTTNEVKEVLKYVKVALQPHIVSLLSLNKPAPDKQSPDKVEVVVDDSLRQFTVSVSGLNAWIDVADPKGIHVWGPPRLENVLNLTNIKVVNVNEPDPGAWSVVVKSDSNYTIRSTGLSKINFNHGFSTVETTNLLETNYRPLKGAKSFILIQTSDSDQVYNITNVDFVDMTGNVIESHKLLKVEGNPGLYRATGFIPPQDFFYLGVTGFGQDGLPIKRITSTAISAQLPEKPIVSMKTKMVGKINERGLIGCRVESVTPVTVAWFKNKKMLGKEHNCSETCETIFHIDRYTMQTEGNYTCRAQNVAGIDEKVIRVFVIGKPPSVEVNSPVVASPRQKVVLNCSVRSEIPYTVTWTQFTATNQHTGVLHPSFTGVKLKNNSLLIDQVKTEDEGWYVCIAKNTAGESQGRVLLVVKEPVTVKVTPLSFNFTKGNSVRLTCSATGKPRPQIEWLKNQQTIKDPSILVEEIGDNVNLVFDYLEKRHAGIYNCNAGNLEEFASANAELIYKEIPTVKAKEKSVMVRDGSKGILKCTASGIPQPTIKWYKDGRELSDDETFQINNDSLVIKSVDASDFGEYSCVAINSEGSSVDHIALTVGSAPTFLQKPRTREIRLKHTATISCSAFGVPLPEVKWRRTNGEDMDATRMTVLPTGALKINRVRYNDRGRYTCTAENVFGSVSHDVEIKVLGAVKPVLDDAITTTEVKALSGRDLLIPCGISLGNPPAKVKWFKDDVELPPGNRFIVKTSGELTIRNATLESKGTYLCLAENVVGNSSRSFDITVSESPKIIPSNNEEVKGTIGGEIVVKCPVGGVPPPTITWMKNGKPLSMASTFDAGIYTCTATNSVGSASKEIAFQVQVPPSFTDDVQDLPVSVVEGHAVVLNCNATGIPEPVVHWLKDEKPFSGASGQPKILRFFATTEHTGFFKCIVTNEAGNETREFNVSILVPPKILDNHDQKSIKSKTGLPFSLTCNVTGTPAPTILWQRNGMYLTQNTTDILISDEGTLTILNVTKESAGSYTCDAENLGGITQRNYYLQVNYPPTITEVENIARNITILEGSEYSLVCLVEGNPKPTVLWKKNGFPITKQLTDLTILDDNTLVFLQANREMSGIYRCEASNTEGSTFTEYEISVRAPPSLTSDIHPTRLEVNEGDSLSLICPTALSGPPPIIHWSKDGKQLDPLLPERSDEAQMKLSLDGRTLTIMEAHPSDRGNYSCVATKAGGRTDAKFFVDVLMTPHFEEFNHVAHRTILTGGEVILNCSVSGNPRPRVMWRKGNTSITPHNMPGVQVTLDKKHLKIASGRTDHTGTYICLATNKVNTKEREFYVTVLEPPQINGSLQERIQILKGDKVTLNCESTGSPSPTYLWIKKDNYKTVLNYTGSALTIHNAVCEDSGLYLCEITNAAGKRTKFFDVQILESPKIENQHVVDEINGVVGGNVTLKCKTSGHPRPETTWFHNGRILNRYKRSEPVEKSDNRSEEYVALELTNVKNNDAGVYTLLAFNSAGVVEKKFKIKILVPPTLLPGHKNSEMVSVIELSPVVLKCPVQGEPTPLIIWFFGNESEENLHDSRGIKITGNELRIMQANVQDSGPYLCLAENSGGHVKYSFNVSVIQAPKTQEKSHPVPIKVNVNDTVQLYCDITEAPNTEFSWYHSSVSVVPKDSKFLIRAGGKTLVIHRVQWDDLGEYKCVASNAAGSAEIQFDVDIQDFSKFNEVSRSARHIVVHNNHPFALHCLITGELTHQVVWYKNGRIIDSDKKDGSLVFRDTYLKFPAARPEDAGYYKCSTKTDGTGGELKFKVDIVVPGKWSEWSDWSPCTSSCGRGEQLRRRTCQSQSADIGKKLKFDCVGVNINKKICFNKCEVNLYGKEQEQNDLLAVRNNLVFQTWGEWSTCSQTCGKGIRRRCKVTMRELTSISTVDNKNSDNCEEKICIEKQCPVDGQWSILIHYFVSSIEQSNIIKSINKQFFRSNWSEWSSCTQSFGLRMRQRLRKCDSPPAQEGGKQCLGPEYEKQRCEEIKCLEPGDWLEWSDWSSCSQTCGRGSRRRSRRCRPSKCGRLCTGSNIEEETCFLRECTNIRFPSSANLRLKGSLNGHHIRKRITAEIETSKGERQIRTKMDSEVQPDEWFPYMPFVMSPLSWNTAYEMDSADNGYSLTNGNFYSESDVKFSTGIYESCRIVFDLASVKKANMFSSGEGLRVKHKGEGVDENGSFLVEIEVVGEVPLVEPHATVLVEPIEQDFVQAGPKTLYSFTQNNVTIANSNLSYTWNNSITYDGHRGAMPYLVEKLTMKNISNVYDQKSRNVSFTVSSSIGKKFTENKCPPGFAHNVRYMHCEDIDECDGDETPCERDKICRNSFGSFSCICRPGFKMAESRCLDIDECSQTYDICSHFCHNTPGSFICSCPYGYYMNQDRRHCVEISENDEDTPHNDEMDAMQNYWPSKEWSSVFDGYQEHKAVKKESCPPGYFLKQKECKDYNECENFPNICDADETCVNIPGSFQCISTPCPTGYTRMQPNNHCVKICTAKAQCTRGAMVSESLIYYPATLNATNILSLDKIGQPSCSVVKTRYKVVEPTKLFQVKTSNGRHFLQPSAKINRKTLYRVRVEAFSYAPKNELLYFSELLIFFILN</sequence>
<dbReference type="SUPFAM" id="SSF48726">
    <property type="entry name" value="Immunoglobulin"/>
    <property type="match status" value="16"/>
</dbReference>
<evidence type="ECO:0000256" key="3">
    <source>
        <dbReference type="ARBA" id="ARBA00022530"/>
    </source>
</evidence>
<dbReference type="SMART" id="SM00406">
    <property type="entry name" value="IGv"/>
    <property type="match status" value="5"/>
</dbReference>
<dbReference type="InterPro" id="IPR007110">
    <property type="entry name" value="Ig-like_dom"/>
</dbReference>
<dbReference type="InterPro" id="IPR000884">
    <property type="entry name" value="TSP1_rpt"/>
</dbReference>
<dbReference type="SMART" id="SM00179">
    <property type="entry name" value="EGF_CA"/>
    <property type="match status" value="3"/>
</dbReference>
<dbReference type="InterPro" id="IPR050958">
    <property type="entry name" value="Cell_Adh-Cytoskel_Orgn"/>
</dbReference>
<keyword evidence="8" id="KW-1015">Disulfide bond</keyword>
<dbReference type="InterPro" id="IPR056861">
    <property type="entry name" value="HMCN1-like_VWA"/>
</dbReference>
<dbReference type="InterPro" id="IPR018097">
    <property type="entry name" value="EGF_Ca-bd_CS"/>
</dbReference>
<dbReference type="SUPFAM" id="SSF57196">
    <property type="entry name" value="EGF/Laminin"/>
    <property type="match status" value="1"/>
</dbReference>
<dbReference type="SMART" id="SM00181">
    <property type="entry name" value="EGF"/>
    <property type="match status" value="3"/>
</dbReference>
<feature type="domain" description="Ig-like" evidence="14">
    <location>
        <begin position="703"/>
        <end position="791"/>
    </location>
</feature>
<dbReference type="InterPro" id="IPR056475">
    <property type="entry name" value="GBD_Hemicentin/VWA7"/>
</dbReference>
<keyword evidence="2" id="KW-0964">Secreted</keyword>
<evidence type="ECO:0000256" key="8">
    <source>
        <dbReference type="ARBA" id="ARBA00023157"/>
    </source>
</evidence>
<feature type="domain" description="Ig-like" evidence="14">
    <location>
        <begin position="796"/>
        <end position="880"/>
    </location>
</feature>
<dbReference type="SMART" id="SM00409">
    <property type="entry name" value="IG"/>
    <property type="match status" value="17"/>
</dbReference>
<dbReference type="InterPro" id="IPR003598">
    <property type="entry name" value="Ig_sub2"/>
</dbReference>
<dbReference type="Gene3D" id="2.20.100.10">
    <property type="entry name" value="Thrombospondin type-1 (TSP1) repeat"/>
    <property type="match status" value="4"/>
</dbReference>
<feature type="domain" description="Ig-like" evidence="14">
    <location>
        <begin position="608"/>
        <end position="698"/>
    </location>
</feature>
<feature type="domain" description="Ig-like" evidence="14">
    <location>
        <begin position="1070"/>
        <end position="1138"/>
    </location>
</feature>
<feature type="domain" description="Ig-like" evidence="14">
    <location>
        <begin position="1145"/>
        <end position="1227"/>
    </location>
</feature>
<dbReference type="PROSITE" id="PS01187">
    <property type="entry name" value="EGF_CA"/>
    <property type="match status" value="2"/>
</dbReference>
<evidence type="ECO:0000256" key="6">
    <source>
        <dbReference type="ARBA" id="ARBA00022737"/>
    </source>
</evidence>
<dbReference type="SUPFAM" id="SSF57184">
    <property type="entry name" value="Growth factor receptor domain"/>
    <property type="match status" value="1"/>
</dbReference>
<gene>
    <name evidence="16" type="ORF">RUM44_012676</name>
</gene>
<keyword evidence="17" id="KW-1185">Reference proteome</keyword>
<feature type="domain" description="Nidogen G2 beta-barrel" evidence="15">
    <location>
        <begin position="2358"/>
        <end position="2599"/>
    </location>
</feature>
<dbReference type="CDD" id="cd00096">
    <property type="entry name" value="Ig"/>
    <property type="match status" value="5"/>
</dbReference>
<dbReference type="PROSITE" id="PS50835">
    <property type="entry name" value="IG_LIKE"/>
    <property type="match status" value="17"/>
</dbReference>
<evidence type="ECO:0000256" key="2">
    <source>
        <dbReference type="ARBA" id="ARBA00022525"/>
    </source>
</evidence>
<feature type="domain" description="Ig-like" evidence="14">
    <location>
        <begin position="516"/>
        <end position="601"/>
    </location>
</feature>
<evidence type="ECO:0000256" key="12">
    <source>
        <dbReference type="SAM" id="SignalP"/>
    </source>
</evidence>
<dbReference type="Pfam" id="PF07474">
    <property type="entry name" value="G2F"/>
    <property type="match status" value="2"/>
</dbReference>
<dbReference type="Pfam" id="PF07645">
    <property type="entry name" value="EGF_CA"/>
    <property type="match status" value="2"/>
</dbReference>
<dbReference type="PANTHER" id="PTHR45080:SF8">
    <property type="entry name" value="IG-LIKE DOMAIN-CONTAINING PROTEIN"/>
    <property type="match status" value="1"/>
</dbReference>
<dbReference type="InterPro" id="IPR003599">
    <property type="entry name" value="Ig_sub"/>
</dbReference>
<keyword evidence="7" id="KW-0106">Calcium</keyword>
<feature type="domain" description="EGF-like" evidence="13">
    <location>
        <begin position="2613"/>
        <end position="2653"/>
    </location>
</feature>